<sequence>WRFVSRRLTMRRLSLLSMSGAGSTRTAACFRTPTSTPCPSNGDGTSGVASWRRRTFLGQEPSFCRPASRSSDSFTSPRQETTIFR</sequence>
<evidence type="ECO:0000313" key="3">
    <source>
        <dbReference type="EMBL" id="CAA9343254.1"/>
    </source>
</evidence>
<gene>
    <name evidence="3" type="ORF">AVDCRST_MAG72-965</name>
</gene>
<dbReference type="EMBL" id="CADCUJ010000044">
    <property type="protein sequence ID" value="CAA9343254.1"/>
    <property type="molecule type" value="Genomic_DNA"/>
</dbReference>
<evidence type="ECO:0000256" key="1">
    <source>
        <dbReference type="SAM" id="MobiDB-lite"/>
    </source>
</evidence>
<keyword evidence="2" id="KW-0732">Signal</keyword>
<feature type="compositionally biased region" description="Polar residues" evidence="1">
    <location>
        <begin position="68"/>
        <end position="85"/>
    </location>
</feature>
<reference evidence="3" key="1">
    <citation type="submission" date="2020-02" db="EMBL/GenBank/DDBJ databases">
        <authorList>
            <person name="Meier V. D."/>
        </authorList>
    </citation>
    <scope>NUCLEOTIDE SEQUENCE</scope>
    <source>
        <strain evidence="3">AVDCRST_MAG72</strain>
    </source>
</reference>
<proteinExistence type="predicted"/>
<organism evidence="3">
    <name type="scientific">uncultured Nocardioidaceae bacterium</name>
    <dbReference type="NCBI Taxonomy" id="253824"/>
    <lineage>
        <taxon>Bacteria</taxon>
        <taxon>Bacillati</taxon>
        <taxon>Actinomycetota</taxon>
        <taxon>Actinomycetes</taxon>
        <taxon>Propionibacteriales</taxon>
        <taxon>Nocardioidaceae</taxon>
        <taxon>environmental samples</taxon>
    </lineage>
</organism>
<name>A0A6J4LWA0_9ACTN</name>
<feature type="region of interest" description="Disordered" evidence="1">
    <location>
        <begin position="62"/>
        <end position="85"/>
    </location>
</feature>
<protein>
    <submittedName>
        <fullName evidence="3">Uncharacterized protein</fullName>
    </submittedName>
</protein>
<feature type="non-terminal residue" evidence="3">
    <location>
        <position position="1"/>
    </location>
</feature>
<accession>A0A6J4LWA0</accession>
<evidence type="ECO:0000256" key="2">
    <source>
        <dbReference type="SAM" id="SignalP"/>
    </source>
</evidence>
<feature type="signal peptide" evidence="2">
    <location>
        <begin position="1"/>
        <end position="28"/>
    </location>
</feature>
<feature type="chain" id="PRO_5038997247" evidence="2">
    <location>
        <begin position="29"/>
        <end position="85"/>
    </location>
</feature>
<dbReference type="AlphaFoldDB" id="A0A6J4LWA0"/>
<feature type="non-terminal residue" evidence="3">
    <location>
        <position position="85"/>
    </location>
</feature>